<keyword evidence="2" id="KW-1185">Reference proteome</keyword>
<evidence type="ECO:0000313" key="1">
    <source>
        <dbReference type="EMBL" id="AOR33346.1"/>
    </source>
</evidence>
<organism evidence="1 2">
    <name type="scientific">Streptomyces fodineus</name>
    <dbReference type="NCBI Taxonomy" id="1904616"/>
    <lineage>
        <taxon>Bacteria</taxon>
        <taxon>Bacillati</taxon>
        <taxon>Actinomycetota</taxon>
        <taxon>Actinomycetes</taxon>
        <taxon>Kitasatosporales</taxon>
        <taxon>Streptomycetaceae</taxon>
        <taxon>Streptomyces</taxon>
    </lineage>
</organism>
<sequence>MARIRVGLLPSASFMVGNQPVPKYADQEKTQFAVDRESGQRLFTVTLFFMEDDRAEAMKITVPENGLPNGLKPGMPVMPVELFATPWARIFNGSLSDGIAYRAERLDLVGGPASAAEAA</sequence>
<protein>
    <recommendedName>
        <fullName evidence="3">Regulatory protein</fullName>
    </recommendedName>
</protein>
<dbReference type="KEGG" id="spun:BFF78_21730"/>
<evidence type="ECO:0000313" key="2">
    <source>
        <dbReference type="Proteomes" id="UP000094960"/>
    </source>
</evidence>
<evidence type="ECO:0008006" key="3">
    <source>
        <dbReference type="Google" id="ProtNLM"/>
    </source>
</evidence>
<gene>
    <name evidence="1" type="ORF">BFF78_21730</name>
</gene>
<dbReference type="Proteomes" id="UP000094960">
    <property type="component" value="Chromosome"/>
</dbReference>
<name>A0A1D7YCW5_9ACTN</name>
<accession>A0A1D7YCW5</accession>
<reference evidence="2" key="1">
    <citation type="submission" date="2016-09" db="EMBL/GenBank/DDBJ databases">
        <title>Streptomyces puniciscabiei strain:TW1S1 Genome sequencing and assembly.</title>
        <authorList>
            <person name="Kim M.-K."/>
            <person name="Kim S.B."/>
        </authorList>
    </citation>
    <scope>NUCLEOTIDE SEQUENCE [LARGE SCALE GENOMIC DNA]</scope>
    <source>
        <strain evidence="2">TW1S1</strain>
    </source>
</reference>
<dbReference type="RefSeq" id="WP_069779921.1">
    <property type="nucleotide sequence ID" value="NZ_CP017248.1"/>
</dbReference>
<dbReference type="AlphaFoldDB" id="A0A1D7YCW5"/>
<dbReference type="EMBL" id="CP017248">
    <property type="protein sequence ID" value="AOR33346.1"/>
    <property type="molecule type" value="Genomic_DNA"/>
</dbReference>
<proteinExistence type="predicted"/>